<dbReference type="GO" id="GO:0070072">
    <property type="term" value="P:vacuolar proton-transporting V-type ATPase complex assembly"/>
    <property type="evidence" value="ECO:0007669"/>
    <property type="project" value="InterPro"/>
</dbReference>
<reference evidence="3" key="1">
    <citation type="journal article" date="2012" name="Insect Biochem. Mol. Biol.">
        <title>Transcriptome and full-length cDNA resources for the mountain pine beetle, Dendroctonus ponderosae Hopkins, a major insect pest of pine forests.</title>
        <authorList>
            <person name="Keeling C.I."/>
            <person name="Henderson H."/>
            <person name="Li M."/>
            <person name="Yuen M."/>
            <person name="Clark E.L."/>
            <person name="Fraser J.D."/>
            <person name="Huber D.P."/>
            <person name="Liao N.Y."/>
            <person name="Roderick Docking T."/>
            <person name="Birol I."/>
            <person name="Chan S.K."/>
            <person name="Taylor G.A."/>
            <person name="Palmquist D."/>
            <person name="Jones S.J."/>
            <person name="Bohlmann J."/>
        </authorList>
    </citation>
    <scope>NUCLEOTIDE SEQUENCE</scope>
    <source>
        <tissue evidence="3">Pupae</tissue>
    </source>
</reference>
<feature type="coiled-coil region" evidence="2">
    <location>
        <begin position="134"/>
        <end position="161"/>
    </location>
</feature>
<dbReference type="InterPro" id="IPR040357">
    <property type="entry name" value="Vma22/CCDC115"/>
</dbReference>
<dbReference type="EMBL" id="KB740994">
    <property type="protein sequence ID" value="ENN75931.1"/>
    <property type="molecule type" value="Genomic_DNA"/>
</dbReference>
<dbReference type="PANTHER" id="PTHR31996:SF2">
    <property type="entry name" value="COILED-COIL DOMAIN-CONTAINING PROTEIN 115"/>
    <property type="match status" value="1"/>
</dbReference>
<sequence length="161" mass="18436">MAATVEHLDQICTTLDKLTLDALTLMQEEIDLKINAENAMIGGETHLAKTRYILGHNSVSNLQLPTENSPEFNALTVVHTNDDEYGVKQFDLESHKPDNETYLNPSKWFGYLVPHDLQFAQNLYRQALQWLVQAANVQNRLRENCLQIKQLKELKQELSSN</sequence>
<evidence type="ECO:0000313" key="4">
    <source>
        <dbReference type="EMBL" id="ENN75931.1"/>
    </source>
</evidence>
<keyword evidence="2" id="KW-0175">Coiled coil</keyword>
<reference evidence="6" key="3">
    <citation type="submission" date="2024-08" db="UniProtKB">
        <authorList>
            <consortium name="EnsemblMetazoa"/>
        </authorList>
    </citation>
    <scope>IDENTIFICATION</scope>
</reference>
<dbReference type="OrthoDB" id="408631at2759"/>
<evidence type="ECO:0000313" key="3">
    <source>
        <dbReference type="EMBL" id="AEE62455.1"/>
    </source>
</evidence>
<dbReference type="OMA" id="DVLCWIS"/>
<dbReference type="HOGENOM" id="CLU_107415_1_0_1"/>
<reference evidence="7 8" key="2">
    <citation type="journal article" date="2013" name="Genome Biol.">
        <title>Draft genome of the mountain pine beetle, Dendroctonus ponderosae Hopkins, a major forest pest.</title>
        <authorList>
            <person name="Keeling C.I."/>
            <person name="Yuen M.M."/>
            <person name="Liao N.Y."/>
            <person name="Docking T.R."/>
            <person name="Chan S.K."/>
            <person name="Taylor G.A."/>
            <person name="Palmquist D.L."/>
            <person name="Jackman S.D."/>
            <person name="Nguyen A."/>
            <person name="Li M."/>
            <person name="Henderson H."/>
            <person name="Janes J.K."/>
            <person name="Zhao Y."/>
            <person name="Pandoh P."/>
            <person name="Moore R."/>
            <person name="Sperling F.A."/>
            <person name="Huber D.P."/>
            <person name="Birol I."/>
            <person name="Jones S.J."/>
            <person name="Bohlmann J."/>
        </authorList>
    </citation>
    <scope>NUCLEOTIDE SEQUENCE</scope>
</reference>
<proteinExistence type="evidence at transcript level"/>
<dbReference type="STRING" id="77166.J3JW75"/>
<evidence type="ECO:0000256" key="2">
    <source>
        <dbReference type="SAM" id="Coils"/>
    </source>
</evidence>
<name>J3JW75_DENPD</name>
<dbReference type="Proteomes" id="UP000030742">
    <property type="component" value="Unassembled WGS sequence"/>
</dbReference>
<dbReference type="Proteomes" id="UP000019118">
    <property type="component" value="Unassembled WGS sequence"/>
</dbReference>
<protein>
    <recommendedName>
        <fullName evidence="1">Vacuolar ATPase assembly protein VMA22</fullName>
    </recommendedName>
</protein>
<dbReference type="EnsemblMetazoa" id="XM_019906527.1">
    <property type="protein sequence ID" value="XP_019762086.1"/>
    <property type="gene ID" value="LOC109539017"/>
</dbReference>
<dbReference type="Gene3D" id="1.10.287.3240">
    <property type="match status" value="1"/>
</dbReference>
<evidence type="ECO:0000313" key="7">
    <source>
        <dbReference type="Proteomes" id="UP000019118"/>
    </source>
</evidence>
<accession>J3JW75</accession>
<evidence type="ECO:0000313" key="8">
    <source>
        <dbReference type="Proteomes" id="UP000030742"/>
    </source>
</evidence>
<dbReference type="GO" id="GO:0051082">
    <property type="term" value="F:unfolded protein binding"/>
    <property type="evidence" value="ECO:0007669"/>
    <property type="project" value="TreeGrafter"/>
</dbReference>
<keyword evidence="7" id="KW-1185">Reference proteome</keyword>
<organism evidence="3">
    <name type="scientific">Dendroctonus ponderosae</name>
    <name type="common">Mountain pine beetle</name>
    <dbReference type="NCBI Taxonomy" id="77166"/>
    <lineage>
        <taxon>Eukaryota</taxon>
        <taxon>Metazoa</taxon>
        <taxon>Ecdysozoa</taxon>
        <taxon>Arthropoda</taxon>
        <taxon>Hexapoda</taxon>
        <taxon>Insecta</taxon>
        <taxon>Pterygota</taxon>
        <taxon>Neoptera</taxon>
        <taxon>Endopterygota</taxon>
        <taxon>Coleoptera</taxon>
        <taxon>Polyphaga</taxon>
        <taxon>Cucujiformia</taxon>
        <taxon>Curculionidae</taxon>
        <taxon>Scolytinae</taxon>
        <taxon>Dendroctonus</taxon>
    </lineage>
</organism>
<dbReference type="EMBL" id="BT127493">
    <property type="protein sequence ID" value="AEE62455.1"/>
    <property type="molecule type" value="mRNA"/>
</dbReference>
<evidence type="ECO:0000313" key="6">
    <source>
        <dbReference type="EnsemblMetazoa" id="XP_019762086.1"/>
    </source>
</evidence>
<dbReference type="KEGG" id="dpa:109539017"/>
<dbReference type="PANTHER" id="PTHR31996">
    <property type="entry name" value="COILED-COIL DOMAIN-CONTAINING PROTEIN 115"/>
    <property type="match status" value="1"/>
</dbReference>
<gene>
    <name evidence="6" type="primary">109539017</name>
    <name evidence="5" type="ORF">D910_08636</name>
    <name evidence="4" type="ORF">YQE_07468</name>
</gene>
<evidence type="ECO:0000256" key="1">
    <source>
        <dbReference type="ARBA" id="ARBA00093634"/>
    </source>
</evidence>
<evidence type="ECO:0000313" key="5">
    <source>
        <dbReference type="EMBL" id="ERL91303.1"/>
    </source>
</evidence>
<dbReference type="AlphaFoldDB" id="J3JW75"/>
<dbReference type="EMBL" id="KB632280">
    <property type="protein sequence ID" value="ERL91303.1"/>
    <property type="molecule type" value="Genomic_DNA"/>
</dbReference>